<feature type="compositionally biased region" description="Basic and acidic residues" evidence="1">
    <location>
        <begin position="162"/>
        <end position="175"/>
    </location>
</feature>
<evidence type="ECO:0000313" key="2">
    <source>
        <dbReference type="EMBL" id="KAK4341203.1"/>
    </source>
</evidence>
<organism evidence="2 3">
    <name type="scientific">Anisodus tanguticus</name>
    <dbReference type="NCBI Taxonomy" id="243964"/>
    <lineage>
        <taxon>Eukaryota</taxon>
        <taxon>Viridiplantae</taxon>
        <taxon>Streptophyta</taxon>
        <taxon>Embryophyta</taxon>
        <taxon>Tracheophyta</taxon>
        <taxon>Spermatophyta</taxon>
        <taxon>Magnoliopsida</taxon>
        <taxon>eudicotyledons</taxon>
        <taxon>Gunneridae</taxon>
        <taxon>Pentapetalae</taxon>
        <taxon>asterids</taxon>
        <taxon>lamiids</taxon>
        <taxon>Solanales</taxon>
        <taxon>Solanaceae</taxon>
        <taxon>Solanoideae</taxon>
        <taxon>Hyoscyameae</taxon>
        <taxon>Anisodus</taxon>
    </lineage>
</organism>
<protein>
    <submittedName>
        <fullName evidence="2">Uncharacterized protein</fullName>
    </submittedName>
</protein>
<accession>A0AAE1QX92</accession>
<dbReference type="AlphaFoldDB" id="A0AAE1QX92"/>
<keyword evidence="3" id="KW-1185">Reference proteome</keyword>
<reference evidence="2" key="1">
    <citation type="submission" date="2023-12" db="EMBL/GenBank/DDBJ databases">
        <title>Genome assembly of Anisodus tanguticus.</title>
        <authorList>
            <person name="Wang Y.-J."/>
        </authorList>
    </citation>
    <scope>NUCLEOTIDE SEQUENCE</scope>
    <source>
        <strain evidence="2">KB-2021</strain>
        <tissue evidence="2">Leaf</tissue>
    </source>
</reference>
<comment type="caution">
    <text evidence="2">The sequence shown here is derived from an EMBL/GenBank/DDBJ whole genome shotgun (WGS) entry which is preliminary data.</text>
</comment>
<dbReference type="EMBL" id="JAVYJV010000022">
    <property type="protein sequence ID" value="KAK4341203.1"/>
    <property type="molecule type" value="Genomic_DNA"/>
</dbReference>
<proteinExistence type="predicted"/>
<sequence>MWAPTPTFTGRRGLDRIANVAAYDMPTGSILARLGGRGEAPDSRLVEEAQSIVRLKGEILEKMFQLDKERKAIILLDIRSSWAFTDSILLDALYIRQARKLAIDSKNGFDLKFQDPQSLFTRSWCFRLRVLTVTRLRVKSYHSSPKVDQKRKSRSIQPFERNAAKEKEGKSMDRPHHLHPVGTTRSPQGRLRHPGVTD</sequence>
<evidence type="ECO:0000313" key="3">
    <source>
        <dbReference type="Proteomes" id="UP001291623"/>
    </source>
</evidence>
<gene>
    <name evidence="2" type="ORF">RND71_039704</name>
</gene>
<dbReference type="Proteomes" id="UP001291623">
    <property type="component" value="Unassembled WGS sequence"/>
</dbReference>
<evidence type="ECO:0000256" key="1">
    <source>
        <dbReference type="SAM" id="MobiDB-lite"/>
    </source>
</evidence>
<name>A0AAE1QX92_9SOLA</name>
<feature type="region of interest" description="Disordered" evidence="1">
    <location>
        <begin position="142"/>
        <end position="198"/>
    </location>
</feature>